<protein>
    <submittedName>
        <fullName evidence="1">Uncharacterized protein</fullName>
    </submittedName>
</protein>
<dbReference type="AlphaFoldDB" id="A0A0P0N5H2"/>
<name>A0A0P0N5H2_9CREN</name>
<reference evidence="1 2" key="1">
    <citation type="submission" date="2015-10" db="EMBL/GenBank/DDBJ databases">
        <title>Complete genome sequence of hyperthermophilic archaeon Pyrodictium delaneyi Su06.</title>
        <authorList>
            <person name="Jung J.-H."/>
            <person name="Lin J."/>
            <person name="Holden J.F."/>
            <person name="Park C.-S."/>
        </authorList>
    </citation>
    <scope>NUCLEOTIDE SEQUENCE [LARGE SCALE GENOMIC DNA]</scope>
    <source>
        <strain evidence="1 2">Su06</strain>
    </source>
</reference>
<accession>A0A0P0N5H2</accession>
<dbReference type="Proteomes" id="UP000058613">
    <property type="component" value="Chromosome"/>
</dbReference>
<organism evidence="1 2">
    <name type="scientific">Pyrodictium delaneyi</name>
    <dbReference type="NCBI Taxonomy" id="1273541"/>
    <lineage>
        <taxon>Archaea</taxon>
        <taxon>Thermoproteota</taxon>
        <taxon>Thermoprotei</taxon>
        <taxon>Desulfurococcales</taxon>
        <taxon>Pyrodictiaceae</taxon>
        <taxon>Pyrodictium</taxon>
    </lineage>
</organism>
<evidence type="ECO:0000313" key="1">
    <source>
        <dbReference type="EMBL" id="ALL02040.1"/>
    </source>
</evidence>
<sequence length="220" mass="24490">MPSNIERRVAQALRRLARRRNCVSIAEVAAEARLTPSDVRGALEGLEKKRLVIVSGDRVCYTGGPVDEQSYVIGPELRRVINEVRSRRSIVASVYELERGPLRLLVVARRDGIVFVVLPVSGREPTERLVGLARRLARLARRLAEDGCHDLPAGRGTPRLVVPVLASDYGAPRLVEGIVFRPARSLLALIIGPEPILSDPFARIYECNQQARREESQYIE</sequence>
<dbReference type="InterPro" id="IPR036390">
    <property type="entry name" value="WH_DNA-bd_sf"/>
</dbReference>
<dbReference type="OrthoDB" id="384882at2157"/>
<dbReference type="EMBL" id="CP013011">
    <property type="protein sequence ID" value="ALL02040.1"/>
    <property type="molecule type" value="Genomic_DNA"/>
</dbReference>
<evidence type="ECO:0000313" key="2">
    <source>
        <dbReference type="Proteomes" id="UP000058613"/>
    </source>
</evidence>
<dbReference type="GeneID" id="26100336"/>
<gene>
    <name evidence="1" type="ORF">Pyrde_1997</name>
</gene>
<proteinExistence type="predicted"/>
<dbReference type="RefSeq" id="WP_055410449.1">
    <property type="nucleotide sequence ID" value="NZ_CP013011.1"/>
</dbReference>
<dbReference type="KEGG" id="pdl:Pyrde_1997"/>
<dbReference type="SUPFAM" id="SSF46785">
    <property type="entry name" value="Winged helix' DNA-binding domain"/>
    <property type="match status" value="1"/>
</dbReference>